<dbReference type="Proteomes" id="UP001218218">
    <property type="component" value="Unassembled WGS sequence"/>
</dbReference>
<evidence type="ECO:0000313" key="1">
    <source>
        <dbReference type="EMBL" id="KAJ7349796.1"/>
    </source>
</evidence>
<dbReference type="EMBL" id="JARIHO010000015">
    <property type="protein sequence ID" value="KAJ7349796.1"/>
    <property type="molecule type" value="Genomic_DNA"/>
</dbReference>
<keyword evidence="2" id="KW-1185">Reference proteome</keyword>
<name>A0AAD7ETJ4_9AGAR</name>
<sequence>MSSNNDNNIEDKAFMGPNFGLFTVPAVNNGNFGLEASFGAADFNLAYAPEYKAGITLSLSSAVTRDQVAERCVDEGEDVVARTKAMVWTTARRRERGECESESESEDVG</sequence>
<proteinExistence type="predicted"/>
<comment type="caution">
    <text evidence="1">The sequence shown here is derived from an EMBL/GenBank/DDBJ whole genome shotgun (WGS) entry which is preliminary data.</text>
</comment>
<organism evidence="1 2">
    <name type="scientific">Mycena albidolilacea</name>
    <dbReference type="NCBI Taxonomy" id="1033008"/>
    <lineage>
        <taxon>Eukaryota</taxon>
        <taxon>Fungi</taxon>
        <taxon>Dikarya</taxon>
        <taxon>Basidiomycota</taxon>
        <taxon>Agaricomycotina</taxon>
        <taxon>Agaricomycetes</taxon>
        <taxon>Agaricomycetidae</taxon>
        <taxon>Agaricales</taxon>
        <taxon>Marasmiineae</taxon>
        <taxon>Mycenaceae</taxon>
        <taxon>Mycena</taxon>
    </lineage>
</organism>
<dbReference type="AlphaFoldDB" id="A0AAD7ETJ4"/>
<gene>
    <name evidence="1" type="ORF">DFH08DRAFT_807142</name>
</gene>
<accession>A0AAD7ETJ4</accession>
<evidence type="ECO:0000313" key="2">
    <source>
        <dbReference type="Proteomes" id="UP001218218"/>
    </source>
</evidence>
<reference evidence="1" key="1">
    <citation type="submission" date="2023-03" db="EMBL/GenBank/DDBJ databases">
        <title>Massive genome expansion in bonnet fungi (Mycena s.s.) driven by repeated elements and novel gene families across ecological guilds.</title>
        <authorList>
            <consortium name="Lawrence Berkeley National Laboratory"/>
            <person name="Harder C.B."/>
            <person name="Miyauchi S."/>
            <person name="Viragh M."/>
            <person name="Kuo A."/>
            <person name="Thoen E."/>
            <person name="Andreopoulos B."/>
            <person name="Lu D."/>
            <person name="Skrede I."/>
            <person name="Drula E."/>
            <person name="Henrissat B."/>
            <person name="Morin E."/>
            <person name="Kohler A."/>
            <person name="Barry K."/>
            <person name="LaButti K."/>
            <person name="Morin E."/>
            <person name="Salamov A."/>
            <person name="Lipzen A."/>
            <person name="Mereny Z."/>
            <person name="Hegedus B."/>
            <person name="Baldrian P."/>
            <person name="Stursova M."/>
            <person name="Weitz H."/>
            <person name="Taylor A."/>
            <person name="Grigoriev I.V."/>
            <person name="Nagy L.G."/>
            <person name="Martin F."/>
            <person name="Kauserud H."/>
        </authorList>
    </citation>
    <scope>NUCLEOTIDE SEQUENCE</scope>
    <source>
        <strain evidence="1">CBHHK002</strain>
    </source>
</reference>
<protein>
    <submittedName>
        <fullName evidence="1">Uncharacterized protein</fullName>
    </submittedName>
</protein>